<evidence type="ECO:0000313" key="3">
    <source>
        <dbReference type="Proteomes" id="UP000471381"/>
    </source>
</evidence>
<name>A0A6N9TDB4_9ALTE</name>
<gene>
    <name evidence="2" type="ORF">GTQ48_06370</name>
</gene>
<keyword evidence="3" id="KW-1185">Reference proteome</keyword>
<feature type="transmembrane region" description="Helical" evidence="1">
    <location>
        <begin position="104"/>
        <end position="126"/>
    </location>
</feature>
<proteinExistence type="predicted"/>
<keyword evidence="1" id="KW-1133">Transmembrane helix</keyword>
<dbReference type="Proteomes" id="UP000471381">
    <property type="component" value="Unassembled WGS sequence"/>
</dbReference>
<accession>A0A6N9TDB4</accession>
<protein>
    <submittedName>
        <fullName evidence="2">Uncharacterized protein</fullName>
    </submittedName>
</protein>
<keyword evidence="1" id="KW-0812">Transmembrane</keyword>
<dbReference type="EMBL" id="JAAAWO010000003">
    <property type="protein sequence ID" value="NDW15141.1"/>
    <property type="molecule type" value="Genomic_DNA"/>
</dbReference>
<dbReference type="AlphaFoldDB" id="A0A6N9TDB4"/>
<sequence length="127" mass="14334">MSTKPLHHSEDRRKTPHGDTLFYKIMLGLNIAAWAGLVVVLILFHYARPEFITGVQQYWGVEGDNTWTMSYVDAMVVLLRICLVLSLISTVMRARRSRRKNDSFGINLIILTIIVATSLITLATTVS</sequence>
<comment type="caution">
    <text evidence="2">The sequence shown here is derived from an EMBL/GenBank/DDBJ whole genome shotgun (WGS) entry which is preliminary data.</text>
</comment>
<reference evidence="2 3" key="1">
    <citation type="submission" date="2020-01" db="EMBL/GenBank/DDBJ databases">
        <title>Genomes of bacteria type strains.</title>
        <authorList>
            <person name="Chen J."/>
            <person name="Zhu S."/>
            <person name="Yang J."/>
        </authorList>
    </citation>
    <scope>NUCLEOTIDE SEQUENCE [LARGE SCALE GENOMIC DNA]</scope>
    <source>
        <strain evidence="2 3">LMG 24078</strain>
    </source>
</reference>
<organism evidence="2 3">
    <name type="scientific">Alteromonas genovensis</name>
    <dbReference type="NCBI Taxonomy" id="471225"/>
    <lineage>
        <taxon>Bacteria</taxon>
        <taxon>Pseudomonadati</taxon>
        <taxon>Pseudomonadota</taxon>
        <taxon>Gammaproteobacteria</taxon>
        <taxon>Alteromonadales</taxon>
        <taxon>Alteromonadaceae</taxon>
        <taxon>Alteromonas/Salinimonas group</taxon>
        <taxon>Alteromonas</taxon>
    </lineage>
</organism>
<feature type="transmembrane region" description="Helical" evidence="1">
    <location>
        <begin position="21"/>
        <end position="47"/>
    </location>
</feature>
<evidence type="ECO:0000313" key="2">
    <source>
        <dbReference type="EMBL" id="NDW15141.1"/>
    </source>
</evidence>
<feature type="transmembrane region" description="Helical" evidence="1">
    <location>
        <begin position="67"/>
        <end position="92"/>
    </location>
</feature>
<evidence type="ECO:0000256" key="1">
    <source>
        <dbReference type="SAM" id="Phobius"/>
    </source>
</evidence>
<keyword evidence="1" id="KW-0472">Membrane</keyword>